<proteinExistence type="predicted"/>
<organism evidence="1 2">
    <name type="scientific">Colletotrichum navitas</name>
    <dbReference type="NCBI Taxonomy" id="681940"/>
    <lineage>
        <taxon>Eukaryota</taxon>
        <taxon>Fungi</taxon>
        <taxon>Dikarya</taxon>
        <taxon>Ascomycota</taxon>
        <taxon>Pezizomycotina</taxon>
        <taxon>Sordariomycetes</taxon>
        <taxon>Hypocreomycetidae</taxon>
        <taxon>Glomerellales</taxon>
        <taxon>Glomerellaceae</taxon>
        <taxon>Colletotrichum</taxon>
        <taxon>Colletotrichum graminicola species complex</taxon>
    </lineage>
</organism>
<name>A0AAD8PZM6_9PEZI</name>
<dbReference type="EMBL" id="JAHLJV010000034">
    <property type="protein sequence ID" value="KAK1590067.1"/>
    <property type="molecule type" value="Genomic_DNA"/>
</dbReference>
<evidence type="ECO:0000313" key="2">
    <source>
        <dbReference type="Proteomes" id="UP001230504"/>
    </source>
</evidence>
<evidence type="ECO:0000313" key="1">
    <source>
        <dbReference type="EMBL" id="KAK1590067.1"/>
    </source>
</evidence>
<comment type="caution">
    <text evidence="1">The sequence shown here is derived from an EMBL/GenBank/DDBJ whole genome shotgun (WGS) entry which is preliminary data.</text>
</comment>
<accession>A0AAD8PZM6</accession>
<dbReference type="Proteomes" id="UP001230504">
    <property type="component" value="Unassembled WGS sequence"/>
</dbReference>
<reference evidence="1" key="1">
    <citation type="submission" date="2021-06" db="EMBL/GenBank/DDBJ databases">
        <title>Comparative genomics, transcriptomics and evolutionary studies reveal genomic signatures of adaptation to plant cell wall in hemibiotrophic fungi.</title>
        <authorList>
            <consortium name="DOE Joint Genome Institute"/>
            <person name="Baroncelli R."/>
            <person name="Diaz J.F."/>
            <person name="Benocci T."/>
            <person name="Peng M."/>
            <person name="Battaglia E."/>
            <person name="Haridas S."/>
            <person name="Andreopoulos W."/>
            <person name="Labutti K."/>
            <person name="Pangilinan J."/>
            <person name="Floch G.L."/>
            <person name="Makela M.R."/>
            <person name="Henrissat B."/>
            <person name="Grigoriev I.V."/>
            <person name="Crouch J.A."/>
            <person name="De Vries R.P."/>
            <person name="Sukno S.A."/>
            <person name="Thon M.R."/>
        </authorList>
    </citation>
    <scope>NUCLEOTIDE SEQUENCE</scope>
    <source>
        <strain evidence="1">CBS 125086</strain>
    </source>
</reference>
<dbReference type="GeneID" id="85435897"/>
<keyword evidence="2" id="KW-1185">Reference proteome</keyword>
<gene>
    <name evidence="1" type="ORF">LY79DRAFT_228699</name>
</gene>
<dbReference type="AlphaFoldDB" id="A0AAD8PZM6"/>
<dbReference type="RefSeq" id="XP_060413579.1">
    <property type="nucleotide sequence ID" value="XM_060551657.1"/>
</dbReference>
<sequence length="174" mass="19579">MQHTIGGATACNQPIRPVFDWGWFLECHFLASRHSFPSVVSMPSSTFIAPWSFLLLKCPWQKPVHPHVALGRFERGWASAEGTIELALDNQPQVLTSFRLLPRPATPRMAPPGGKCRLVSVALHRADAIHRNQGAQTIQLSKFLPFLNSFPMQSVYVTRCETKEKDSYKTLLSH</sequence>
<protein>
    <submittedName>
        <fullName evidence="1">Uncharacterized protein</fullName>
    </submittedName>
</protein>